<keyword evidence="1" id="KW-1133">Transmembrane helix</keyword>
<name>A0A1A9HGN9_HELPX</name>
<organism evidence="2 3">
    <name type="scientific">Helicobacter pylori</name>
    <name type="common">Campylobacter pylori</name>
    <dbReference type="NCBI Taxonomy" id="210"/>
    <lineage>
        <taxon>Bacteria</taxon>
        <taxon>Pseudomonadati</taxon>
        <taxon>Campylobacterota</taxon>
        <taxon>Epsilonproteobacteria</taxon>
        <taxon>Campylobacterales</taxon>
        <taxon>Helicobacteraceae</taxon>
        <taxon>Helicobacter</taxon>
    </lineage>
</organism>
<accession>A0A1A9HGN9</accession>
<dbReference type="Proteomes" id="UP000078062">
    <property type="component" value="Chromosome"/>
</dbReference>
<protein>
    <submittedName>
        <fullName evidence="2">Uncharacterized protein</fullName>
    </submittedName>
</protein>
<keyword evidence="1" id="KW-0472">Membrane</keyword>
<evidence type="ECO:0000313" key="3">
    <source>
        <dbReference type="Proteomes" id="UP000078062"/>
    </source>
</evidence>
<evidence type="ECO:0000256" key="1">
    <source>
        <dbReference type="SAM" id="Phobius"/>
    </source>
</evidence>
<proteinExistence type="predicted"/>
<sequence>MAIGFGWVVLVFNFFWVWIGLLLGCCYGGLCFFSDFIACIGVFYWFLYRYFLVSFISIIISVRYQYNKQFERIANV</sequence>
<evidence type="ECO:0000313" key="2">
    <source>
        <dbReference type="EMBL" id="ANH48735.1"/>
    </source>
</evidence>
<reference evidence="2 3" key="1">
    <citation type="submission" date="2014-04" db="EMBL/GenBank/DDBJ databases">
        <title>Detecting global and local adaptation in a worldwide sample of Helicobacter pylori genomes.</title>
        <authorList>
            <person name="Montano V."/>
            <person name="Didelot X."/>
            <person name="Foll M."/>
            <person name="Linz B."/>
            <person name="Reinhardt R."/>
            <person name="Suerbaum S."/>
            <person name="Moodley Y."/>
            <person name="Jensen J.D."/>
        </authorList>
    </citation>
    <scope>NUCLEOTIDE SEQUENCE [LARGE SCALE GENOMIC DNA]</scope>
    <source>
        <strain evidence="2 3">K26A1</strain>
    </source>
</reference>
<dbReference type="AlphaFoldDB" id="A0A1A9HGN9"/>
<feature type="transmembrane region" description="Helical" evidence="1">
    <location>
        <begin position="7"/>
        <end position="30"/>
    </location>
</feature>
<feature type="transmembrane region" description="Helical" evidence="1">
    <location>
        <begin position="42"/>
        <end position="62"/>
    </location>
</feature>
<keyword evidence="1" id="KW-0812">Transmembrane</keyword>
<gene>
    <name evidence="2" type="ORF">AA977_06295</name>
</gene>
<dbReference type="EMBL" id="CP011486">
    <property type="protein sequence ID" value="ANH48735.1"/>
    <property type="molecule type" value="Genomic_DNA"/>
</dbReference>